<dbReference type="InterPro" id="IPR011010">
    <property type="entry name" value="DNA_brk_join_enz"/>
</dbReference>
<evidence type="ECO:0000313" key="9">
    <source>
        <dbReference type="Proteomes" id="UP001058098"/>
    </source>
</evidence>
<feature type="domain" description="Tyr recombinase" evidence="6">
    <location>
        <begin position="182"/>
        <end position="403"/>
    </location>
</feature>
<dbReference type="PROSITE" id="PS51898">
    <property type="entry name" value="TYR_RECOMBINASE"/>
    <property type="match status" value="1"/>
</dbReference>
<dbReference type="Gene3D" id="1.10.150.130">
    <property type="match status" value="1"/>
</dbReference>
<reference evidence="8" key="1">
    <citation type="submission" date="2020-09" db="EMBL/GenBank/DDBJ databases">
        <title>Rhizobia associated with sainfoin plants.</title>
        <authorList>
            <person name="Asharfi S."/>
            <person name="Kuzmanovic N."/>
            <person name="Bunk B."/>
            <person name="Sproeer C."/>
            <person name="Becker M."/>
            <person name="Thuenen T."/>
        </authorList>
    </citation>
    <scope>NUCLEOTIDE SEQUENCE</scope>
    <source>
        <strain evidence="8">OM4</strain>
    </source>
</reference>
<dbReference type="Pfam" id="PF22022">
    <property type="entry name" value="Phage_int_M"/>
    <property type="match status" value="1"/>
</dbReference>
<dbReference type="InterPro" id="IPR053876">
    <property type="entry name" value="Phage_int_M"/>
</dbReference>
<dbReference type="Gene3D" id="1.10.443.10">
    <property type="entry name" value="Intergrase catalytic core"/>
    <property type="match status" value="1"/>
</dbReference>
<dbReference type="InterPro" id="IPR002104">
    <property type="entry name" value="Integrase_catalytic"/>
</dbReference>
<dbReference type="Pfam" id="PF00589">
    <property type="entry name" value="Phage_integrase"/>
    <property type="match status" value="1"/>
</dbReference>
<protein>
    <submittedName>
        <fullName evidence="8">Site-specific integrase</fullName>
    </submittedName>
</protein>
<evidence type="ECO:0000256" key="1">
    <source>
        <dbReference type="ARBA" id="ARBA00008857"/>
    </source>
</evidence>
<dbReference type="InterPro" id="IPR010998">
    <property type="entry name" value="Integrase_recombinase_N"/>
</dbReference>
<sequence length="410" mass="45153">MSIRKRTWTNGKGEEKTAWVVDYADGKGVRRLKTFAKKKDADGFGATAKVEVREGVHVADSASVTVKAAGAFWIATGVNDGLERSSIDQRKRHLQLHIEPFIGATLLSQLTVPAVREFADKLREKNRSQVMVRKILGSLGAILSDAQERGLATRNPVRDLRGTRRRGKERQADKRKKGKLKVGIDIPTREEIKAIIGAATGRWRPLMITAVFTGMRSSELRGLRWSDVDMEHAQISVHQRADDYGVIGRPKSEAGERTIPVPPAVISALREWKVACPRRASTDQDGTPVKELHYVFPTGSGNIEGRSNITKRGFLPTQLSAGVAVASEERTEDGKVVMVAKYGGMHALRHFYASWLINRPQDGGLGLPPKVIQERLGHSSIVMTMDVYGHLFPRGDDADEMAAAERALLG</sequence>
<evidence type="ECO:0000256" key="4">
    <source>
        <dbReference type="ARBA" id="ARBA00023172"/>
    </source>
</evidence>
<keyword evidence="9" id="KW-1185">Reference proteome</keyword>
<dbReference type="EMBL" id="CP062229">
    <property type="protein sequence ID" value="UVC17574.1"/>
    <property type="molecule type" value="Genomic_DNA"/>
</dbReference>
<dbReference type="Proteomes" id="UP001058098">
    <property type="component" value="Chromosome"/>
</dbReference>
<dbReference type="InterPro" id="IPR044068">
    <property type="entry name" value="CB"/>
</dbReference>
<dbReference type="PROSITE" id="PS51900">
    <property type="entry name" value="CB"/>
    <property type="match status" value="1"/>
</dbReference>
<dbReference type="InterPro" id="IPR013762">
    <property type="entry name" value="Integrase-like_cat_sf"/>
</dbReference>
<accession>A0ABY5R416</accession>
<dbReference type="RefSeq" id="WP_258122452.1">
    <property type="nucleotide sequence ID" value="NZ_CP062229.1"/>
</dbReference>
<keyword evidence="4" id="KW-0233">DNA recombination</keyword>
<proteinExistence type="inferred from homology"/>
<evidence type="ECO:0000256" key="3">
    <source>
        <dbReference type="ARBA" id="ARBA00023125"/>
    </source>
</evidence>
<organism evidence="8 9">
    <name type="scientific">Mesorhizobium onobrychidis</name>
    <dbReference type="NCBI Taxonomy" id="2775404"/>
    <lineage>
        <taxon>Bacteria</taxon>
        <taxon>Pseudomonadati</taxon>
        <taxon>Pseudomonadota</taxon>
        <taxon>Alphaproteobacteria</taxon>
        <taxon>Hyphomicrobiales</taxon>
        <taxon>Phyllobacteriaceae</taxon>
        <taxon>Mesorhizobium</taxon>
    </lineage>
</organism>
<gene>
    <name evidence="8" type="ORF">IHQ72_10970</name>
</gene>
<dbReference type="PANTHER" id="PTHR30349:SF64">
    <property type="entry name" value="PROPHAGE INTEGRASE INTD-RELATED"/>
    <property type="match status" value="1"/>
</dbReference>
<keyword evidence="2" id="KW-0229">DNA integration</keyword>
<dbReference type="SUPFAM" id="SSF56349">
    <property type="entry name" value="DNA breaking-rejoining enzymes"/>
    <property type="match status" value="1"/>
</dbReference>
<evidence type="ECO:0000256" key="2">
    <source>
        <dbReference type="ARBA" id="ARBA00022908"/>
    </source>
</evidence>
<name>A0ABY5R416_9HYPH</name>
<comment type="similarity">
    <text evidence="1">Belongs to the 'phage' integrase family.</text>
</comment>
<dbReference type="PANTHER" id="PTHR30349">
    <property type="entry name" value="PHAGE INTEGRASE-RELATED"/>
    <property type="match status" value="1"/>
</dbReference>
<evidence type="ECO:0000259" key="7">
    <source>
        <dbReference type="PROSITE" id="PS51900"/>
    </source>
</evidence>
<dbReference type="InterPro" id="IPR050090">
    <property type="entry name" value="Tyrosine_recombinase_XerCD"/>
</dbReference>
<dbReference type="CDD" id="cd01189">
    <property type="entry name" value="INT_ICEBs1_C_like"/>
    <property type="match status" value="1"/>
</dbReference>
<feature type="domain" description="Core-binding (CB)" evidence="7">
    <location>
        <begin position="64"/>
        <end position="147"/>
    </location>
</feature>
<evidence type="ECO:0000313" key="8">
    <source>
        <dbReference type="EMBL" id="UVC17574.1"/>
    </source>
</evidence>
<keyword evidence="3 5" id="KW-0238">DNA-binding</keyword>
<evidence type="ECO:0000259" key="6">
    <source>
        <dbReference type="PROSITE" id="PS51898"/>
    </source>
</evidence>
<evidence type="ECO:0000256" key="5">
    <source>
        <dbReference type="PROSITE-ProRule" id="PRU01248"/>
    </source>
</evidence>